<feature type="chain" id="PRO_5020572335" evidence="1">
    <location>
        <begin position="25"/>
        <end position="251"/>
    </location>
</feature>
<evidence type="ECO:0000256" key="1">
    <source>
        <dbReference type="SAM" id="SignalP"/>
    </source>
</evidence>
<comment type="caution">
    <text evidence="2">The sequence shown here is derived from an EMBL/GenBank/DDBJ whole genome shotgun (WGS) entry which is preliminary data.</text>
</comment>
<sequence length="251" mass="25542">MISMKKTVLGAALAIAFSAGAAQAAYTPIVTTTGNNFTMVSASNGLTGGTNDVTFSWDGTFKTSVVTDGSYNATLSSPTAFSGKKWTAHNVNIYGAGTYTFDTGCATGNPSCGTGPSYTMTVGAGQVGAHMLFDWSTSANIDVVVLWDMNNSWAGTGTTSAFCAGTGANCAGVGNSVTTIWNGVSIDTNMDPDNYSGTKMIDGPFVGQSANFNINGIHAQPSAVPVPAAAWLLGSGLVGLVSVARRRKVVA</sequence>
<evidence type="ECO:0000313" key="3">
    <source>
        <dbReference type="Proteomes" id="UP000295367"/>
    </source>
</evidence>
<protein>
    <submittedName>
        <fullName evidence="2">Putative secreted protein</fullName>
    </submittedName>
</protein>
<dbReference type="EMBL" id="SMCO01000015">
    <property type="protein sequence ID" value="TCV83397.1"/>
    <property type="molecule type" value="Genomic_DNA"/>
</dbReference>
<evidence type="ECO:0000313" key="2">
    <source>
        <dbReference type="EMBL" id="TCV83397.1"/>
    </source>
</evidence>
<accession>A0A4R3XWP6</accession>
<dbReference type="RefSeq" id="WP_223248362.1">
    <property type="nucleotide sequence ID" value="NZ_BHVT01000069.1"/>
</dbReference>
<organism evidence="2 3">
    <name type="scientific">Sulfurirhabdus autotrophica</name>
    <dbReference type="NCBI Taxonomy" id="1706046"/>
    <lineage>
        <taxon>Bacteria</taxon>
        <taxon>Pseudomonadati</taxon>
        <taxon>Pseudomonadota</taxon>
        <taxon>Betaproteobacteria</taxon>
        <taxon>Nitrosomonadales</taxon>
        <taxon>Sulfuricellaceae</taxon>
        <taxon>Sulfurirhabdus</taxon>
    </lineage>
</organism>
<proteinExistence type="predicted"/>
<keyword evidence="1" id="KW-0732">Signal</keyword>
<dbReference type="AlphaFoldDB" id="A0A4R3XWP6"/>
<dbReference type="Proteomes" id="UP000295367">
    <property type="component" value="Unassembled WGS sequence"/>
</dbReference>
<dbReference type="InterPro" id="IPR022472">
    <property type="entry name" value="VPLPA-CTERM"/>
</dbReference>
<keyword evidence="3" id="KW-1185">Reference proteome</keyword>
<name>A0A4R3XWP6_9PROT</name>
<gene>
    <name evidence="2" type="ORF">EDC63_11522</name>
</gene>
<feature type="signal peptide" evidence="1">
    <location>
        <begin position="1"/>
        <end position="24"/>
    </location>
</feature>
<reference evidence="2 3" key="1">
    <citation type="submission" date="2019-03" db="EMBL/GenBank/DDBJ databases">
        <title>Genomic Encyclopedia of Type Strains, Phase IV (KMG-IV): sequencing the most valuable type-strain genomes for metagenomic binning, comparative biology and taxonomic classification.</title>
        <authorList>
            <person name="Goeker M."/>
        </authorList>
    </citation>
    <scope>NUCLEOTIDE SEQUENCE [LARGE SCALE GENOMIC DNA]</scope>
    <source>
        <strain evidence="2 3">DSM 100309</strain>
    </source>
</reference>
<dbReference type="NCBIfam" id="TIGR03370">
    <property type="entry name" value="VPLPA-CTERM"/>
    <property type="match status" value="1"/>
</dbReference>